<keyword evidence="1" id="KW-1133">Transmembrane helix</keyword>
<gene>
    <name evidence="2" type="ORF">BN59_03067</name>
</gene>
<reference evidence="2 3" key="1">
    <citation type="submission" date="2014-06" db="EMBL/GenBank/DDBJ databases">
        <authorList>
            <person name="Urmite Genomes Urmite Genomes"/>
        </authorList>
    </citation>
    <scope>NUCLEOTIDE SEQUENCE [LARGE SCALE GENOMIC DNA]</scope>
</reference>
<feature type="transmembrane region" description="Helical" evidence="1">
    <location>
        <begin position="117"/>
        <end position="143"/>
    </location>
</feature>
<keyword evidence="3" id="KW-1185">Reference proteome</keyword>
<evidence type="ECO:0000313" key="2">
    <source>
        <dbReference type="EMBL" id="CDZ78753.1"/>
    </source>
</evidence>
<proteinExistence type="predicted"/>
<accession>A0A078L481</accession>
<organism evidence="2 3">
    <name type="scientific">Legionella massiliensis</name>
    <dbReference type="NCBI Taxonomy" id="1034943"/>
    <lineage>
        <taxon>Bacteria</taxon>
        <taxon>Pseudomonadati</taxon>
        <taxon>Pseudomonadota</taxon>
        <taxon>Gammaproteobacteria</taxon>
        <taxon>Legionellales</taxon>
        <taxon>Legionellaceae</taxon>
        <taxon>Legionella</taxon>
    </lineage>
</organism>
<dbReference type="AlphaFoldDB" id="A0A078L481"/>
<protein>
    <submittedName>
        <fullName evidence="2">Conjugal transfer protein TrbP</fullName>
    </submittedName>
</protein>
<feature type="transmembrane region" description="Helical" evidence="1">
    <location>
        <begin position="58"/>
        <end position="80"/>
    </location>
</feature>
<dbReference type="EMBL" id="CCSB01000004">
    <property type="protein sequence ID" value="CDZ78753.1"/>
    <property type="molecule type" value="Genomic_DNA"/>
</dbReference>
<sequence>MEAVKWLALLSMTIDHANRFFFNMAYYSAYCAGRLAMPLFAFILAYNLAQPGTFERGLYSRVLIRLLIFGVLATPAYMAMRHLQGLYPLNIMFSLAASTAALYYYEEGGGVNKSISLFIILLGGLFAEYDWVGIIFCIASWSYCRKPSIQSLLACIVAYMLLDLINNNYWALLTIPIILLATKIDLRIPRIRYLFYVYYPLHLSVLYLLKKGVDYLS</sequence>
<keyword evidence="1" id="KW-0812">Transmembrane</keyword>
<evidence type="ECO:0000313" key="3">
    <source>
        <dbReference type="Proteomes" id="UP000044071"/>
    </source>
</evidence>
<dbReference type="STRING" id="1034943.BN59_03067"/>
<feature type="transmembrane region" description="Helical" evidence="1">
    <location>
        <begin position="149"/>
        <end position="181"/>
    </location>
</feature>
<feature type="transmembrane region" description="Helical" evidence="1">
    <location>
        <begin position="193"/>
        <end position="209"/>
    </location>
</feature>
<dbReference type="InterPro" id="IPR008875">
    <property type="entry name" value="TraX"/>
</dbReference>
<dbReference type="Proteomes" id="UP000044071">
    <property type="component" value="Unassembled WGS sequence"/>
</dbReference>
<evidence type="ECO:0000256" key="1">
    <source>
        <dbReference type="SAM" id="Phobius"/>
    </source>
</evidence>
<feature type="transmembrane region" description="Helical" evidence="1">
    <location>
        <begin position="86"/>
        <end position="105"/>
    </location>
</feature>
<feature type="transmembrane region" description="Helical" evidence="1">
    <location>
        <begin position="20"/>
        <end position="46"/>
    </location>
</feature>
<dbReference type="eggNOG" id="ENOG502Z8KP">
    <property type="taxonomic scope" value="Bacteria"/>
</dbReference>
<keyword evidence="1" id="KW-0472">Membrane</keyword>
<name>A0A078L481_9GAMM</name>
<dbReference type="InterPro" id="IPR027417">
    <property type="entry name" value="P-loop_NTPase"/>
</dbReference>
<dbReference type="Pfam" id="PF05857">
    <property type="entry name" value="TraX"/>
    <property type="match status" value="1"/>
</dbReference>
<dbReference type="SUPFAM" id="SSF52540">
    <property type="entry name" value="P-loop containing nucleoside triphosphate hydrolases"/>
    <property type="match status" value="1"/>
</dbReference>